<gene>
    <name evidence="2" type="ORF">SAMN04488056_11174</name>
</gene>
<dbReference type="STRING" id="655353.SAMN04488056_11174"/>
<sequence>MLPVSFKMGRAKQSPKKTGCAKASREGAVGMLTAIGNPKDK</sequence>
<evidence type="ECO:0000313" key="2">
    <source>
        <dbReference type="EMBL" id="SFO70317.1"/>
    </source>
</evidence>
<protein>
    <submittedName>
        <fullName evidence="2">Uncharacterized protein</fullName>
    </submittedName>
</protein>
<dbReference type="Proteomes" id="UP000199236">
    <property type="component" value="Unassembled WGS sequence"/>
</dbReference>
<name>A0A1I5JC16_9HYPH</name>
<accession>A0A1I5JC16</accession>
<organism evidence="2 3">
    <name type="scientific">Cohaesibacter marisflavi</name>
    <dbReference type="NCBI Taxonomy" id="655353"/>
    <lineage>
        <taxon>Bacteria</taxon>
        <taxon>Pseudomonadati</taxon>
        <taxon>Pseudomonadota</taxon>
        <taxon>Alphaproteobacteria</taxon>
        <taxon>Hyphomicrobiales</taxon>
        <taxon>Cohaesibacteraceae</taxon>
    </lineage>
</organism>
<feature type="region of interest" description="Disordered" evidence="1">
    <location>
        <begin position="1"/>
        <end position="23"/>
    </location>
</feature>
<keyword evidence="3" id="KW-1185">Reference proteome</keyword>
<dbReference type="EMBL" id="FOVR01000011">
    <property type="protein sequence ID" value="SFO70317.1"/>
    <property type="molecule type" value="Genomic_DNA"/>
</dbReference>
<dbReference type="AlphaFoldDB" id="A0A1I5JC16"/>
<proteinExistence type="predicted"/>
<reference evidence="2 3" key="1">
    <citation type="submission" date="2016-10" db="EMBL/GenBank/DDBJ databases">
        <authorList>
            <person name="de Groot N.N."/>
        </authorList>
    </citation>
    <scope>NUCLEOTIDE SEQUENCE [LARGE SCALE GENOMIC DNA]</scope>
    <source>
        <strain evidence="2 3">CGMCC 1.9157</strain>
    </source>
</reference>
<evidence type="ECO:0000256" key="1">
    <source>
        <dbReference type="SAM" id="MobiDB-lite"/>
    </source>
</evidence>
<evidence type="ECO:0000313" key="3">
    <source>
        <dbReference type="Proteomes" id="UP000199236"/>
    </source>
</evidence>